<organism evidence="8 9">
    <name type="scientific">Finegoldia magna</name>
    <name type="common">Peptostreptococcus magnus</name>
    <dbReference type="NCBI Taxonomy" id="1260"/>
    <lineage>
        <taxon>Bacteria</taxon>
        <taxon>Bacillati</taxon>
        <taxon>Bacillota</taxon>
        <taxon>Tissierellia</taxon>
        <taxon>Tissierellales</taxon>
        <taxon>Peptoniphilaceae</taxon>
        <taxon>Finegoldia</taxon>
    </lineage>
</organism>
<protein>
    <submittedName>
        <fullName evidence="8">Multidrug ABC transporter</fullName>
    </submittedName>
</protein>
<proteinExistence type="predicted"/>
<dbReference type="Gene3D" id="1.20.1560.10">
    <property type="entry name" value="ABC transporter type 1, transmembrane domain"/>
    <property type="match status" value="1"/>
</dbReference>
<feature type="domain" description="ABC transmembrane type-1" evidence="7">
    <location>
        <begin position="14"/>
        <end position="291"/>
    </location>
</feature>
<dbReference type="PROSITE" id="PS50893">
    <property type="entry name" value="ABC_TRANSPORTER_2"/>
    <property type="match status" value="1"/>
</dbReference>
<dbReference type="AlphaFoldDB" id="A0A233V3J2"/>
<name>A0A233V3J2_FINMA</name>
<dbReference type="PANTHER" id="PTHR24221:SF654">
    <property type="entry name" value="ATP-BINDING CASSETTE SUB-FAMILY B MEMBER 6"/>
    <property type="match status" value="1"/>
</dbReference>
<dbReference type="SUPFAM" id="SSF90123">
    <property type="entry name" value="ABC transporter transmembrane region"/>
    <property type="match status" value="1"/>
</dbReference>
<dbReference type="SUPFAM" id="SSF52540">
    <property type="entry name" value="P-loop containing nucleoside triphosphate hydrolases"/>
    <property type="match status" value="1"/>
</dbReference>
<dbReference type="Gene3D" id="3.40.50.300">
    <property type="entry name" value="P-loop containing nucleotide triphosphate hydrolases"/>
    <property type="match status" value="1"/>
</dbReference>
<feature type="transmembrane region" description="Helical" evidence="5">
    <location>
        <begin position="49"/>
        <end position="69"/>
    </location>
</feature>
<evidence type="ECO:0000256" key="4">
    <source>
        <dbReference type="ARBA" id="ARBA00023136"/>
    </source>
</evidence>
<dbReference type="PANTHER" id="PTHR24221">
    <property type="entry name" value="ATP-BINDING CASSETTE SUB-FAMILY B"/>
    <property type="match status" value="1"/>
</dbReference>
<sequence>MIKVILKKNIKFIAVSLIMSLIMVVATLSVPFLSNKIFRDITNIQRSDLYLLFGIMVLNYFIQIGLILLKEKVAVNVNSENLDNFMHDLFHVKYDTMINLGNNSLITKISKLTNSIYSFLIDDVNTMVSSILIIIGALIFVSIQNIYYGLILLAIIPFTFFGFKLINKKLSEKCVSLSAITSKNYQDFNNIYSNPDFLKQYSKFDGFDNLINKKIVEIFEAHKSVNQFAGAASSSIRMFNELVQNALLIWISYNVTIGNAKLYSIVVFTLVINVFFDSLYSLNGVNIDLTNLKVDSGFYKENILDNLENKDGIAVENTISKVKFENPIVKILDTEFKFEINEEFYPSDIVYIDAKSGAGKSTLLRSLLNIRDVEGISINEKEVNSLSLDELREKVAYVPQNPLIIPASLRENILVDTVKDKSIDEKILSMDVLKPVLKNKNLDSEILANGENLSGGEKQRVSIVRSLMRDADVYIFDEITSNLDSESQEDFFSNFIKDIDNKIVFIISHDKKVQKYCNKTMHVK</sequence>
<feature type="transmembrane region" description="Helical" evidence="5">
    <location>
        <begin position="116"/>
        <end position="140"/>
    </location>
</feature>
<evidence type="ECO:0000256" key="3">
    <source>
        <dbReference type="ARBA" id="ARBA00022989"/>
    </source>
</evidence>
<accession>A0A233V3J2</accession>
<dbReference type="GO" id="GO:0140359">
    <property type="term" value="F:ABC-type transporter activity"/>
    <property type="evidence" value="ECO:0007669"/>
    <property type="project" value="InterPro"/>
</dbReference>
<dbReference type="GO" id="GO:0005524">
    <property type="term" value="F:ATP binding"/>
    <property type="evidence" value="ECO:0007669"/>
    <property type="project" value="InterPro"/>
</dbReference>
<evidence type="ECO:0000256" key="2">
    <source>
        <dbReference type="ARBA" id="ARBA00022692"/>
    </source>
</evidence>
<comment type="subcellular location">
    <subcellularLocation>
        <location evidence="1">Cell membrane</location>
        <topology evidence="1">Multi-pass membrane protein</topology>
    </subcellularLocation>
</comment>
<reference evidence="9" key="1">
    <citation type="submission" date="2017-04" db="EMBL/GenBank/DDBJ databases">
        <title>Finegoldia magna isolated from orthopedic joint implant-associated infections.</title>
        <authorList>
            <person name="Bjorklund S."/>
            <person name="Bruggemann H."/>
            <person name="Jensen A."/>
            <person name="Hellmark B."/>
            <person name="Soderquist B."/>
        </authorList>
    </citation>
    <scope>NUCLEOTIDE SEQUENCE [LARGE SCALE GENOMIC DNA]</scope>
    <source>
        <strain evidence="9">CCUG 54800</strain>
    </source>
</reference>
<evidence type="ECO:0000256" key="5">
    <source>
        <dbReference type="SAM" id="Phobius"/>
    </source>
</evidence>
<evidence type="ECO:0000259" key="7">
    <source>
        <dbReference type="PROSITE" id="PS50929"/>
    </source>
</evidence>
<dbReference type="Proteomes" id="UP000215413">
    <property type="component" value="Unassembled WGS sequence"/>
</dbReference>
<dbReference type="RefSeq" id="WP_094206103.1">
    <property type="nucleotide sequence ID" value="NZ_JAWESE010000002.1"/>
</dbReference>
<comment type="caution">
    <text evidence="8">The sequence shown here is derived from an EMBL/GenBank/DDBJ whole genome shotgun (WGS) entry which is preliminary data.</text>
</comment>
<dbReference type="Pfam" id="PF00005">
    <property type="entry name" value="ABC_tran"/>
    <property type="match status" value="1"/>
</dbReference>
<gene>
    <name evidence="8" type="ORF">B9N49_07010</name>
</gene>
<dbReference type="PROSITE" id="PS00211">
    <property type="entry name" value="ABC_TRANSPORTER_1"/>
    <property type="match status" value="1"/>
</dbReference>
<evidence type="ECO:0000259" key="6">
    <source>
        <dbReference type="PROSITE" id="PS50893"/>
    </source>
</evidence>
<dbReference type="InterPro" id="IPR011527">
    <property type="entry name" value="ABC1_TM_dom"/>
</dbReference>
<evidence type="ECO:0000256" key="1">
    <source>
        <dbReference type="ARBA" id="ARBA00004651"/>
    </source>
</evidence>
<dbReference type="InterPro" id="IPR017871">
    <property type="entry name" value="ABC_transporter-like_CS"/>
</dbReference>
<dbReference type="InterPro" id="IPR036640">
    <property type="entry name" value="ABC1_TM_sf"/>
</dbReference>
<dbReference type="InterPro" id="IPR003439">
    <property type="entry name" value="ABC_transporter-like_ATP-bd"/>
</dbReference>
<feature type="transmembrane region" description="Helical" evidence="5">
    <location>
        <begin position="12"/>
        <end position="34"/>
    </location>
</feature>
<keyword evidence="3 5" id="KW-1133">Transmembrane helix</keyword>
<dbReference type="GO" id="GO:0016887">
    <property type="term" value="F:ATP hydrolysis activity"/>
    <property type="evidence" value="ECO:0007669"/>
    <property type="project" value="InterPro"/>
</dbReference>
<feature type="transmembrane region" description="Helical" evidence="5">
    <location>
        <begin position="146"/>
        <end position="166"/>
    </location>
</feature>
<evidence type="ECO:0000313" key="8">
    <source>
        <dbReference type="EMBL" id="OXZ26903.1"/>
    </source>
</evidence>
<dbReference type="GO" id="GO:0005886">
    <property type="term" value="C:plasma membrane"/>
    <property type="evidence" value="ECO:0007669"/>
    <property type="project" value="UniProtKB-SubCell"/>
</dbReference>
<keyword evidence="2 5" id="KW-0812">Transmembrane</keyword>
<dbReference type="EMBL" id="NDYC01000031">
    <property type="protein sequence ID" value="OXZ26903.1"/>
    <property type="molecule type" value="Genomic_DNA"/>
</dbReference>
<dbReference type="Pfam" id="PF00664">
    <property type="entry name" value="ABC_membrane"/>
    <property type="match status" value="1"/>
</dbReference>
<feature type="domain" description="ABC transporter" evidence="6">
    <location>
        <begin position="322"/>
        <end position="521"/>
    </location>
</feature>
<keyword evidence="4 5" id="KW-0472">Membrane</keyword>
<dbReference type="InterPro" id="IPR027417">
    <property type="entry name" value="P-loop_NTPase"/>
</dbReference>
<dbReference type="InterPro" id="IPR039421">
    <property type="entry name" value="Type_1_exporter"/>
</dbReference>
<evidence type="ECO:0000313" key="9">
    <source>
        <dbReference type="Proteomes" id="UP000215413"/>
    </source>
</evidence>
<dbReference type="PROSITE" id="PS50929">
    <property type="entry name" value="ABC_TM1F"/>
    <property type="match status" value="1"/>
</dbReference>
<dbReference type="GO" id="GO:0034040">
    <property type="term" value="F:ATPase-coupled lipid transmembrane transporter activity"/>
    <property type="evidence" value="ECO:0007669"/>
    <property type="project" value="TreeGrafter"/>
</dbReference>